<sequence>IYLIREEWKPIDIRRWVKGIESYGRIGMLALTEGLVGLALGFSAPFFNLFFEQNLRASTAQIGLIFAVGSVMTAVTTLFVPLGVHYFGRVRTITFVKLLGVPSLILLGMSQSVLWAGVLYVLTILLIGGTFPNKGISDPIYSLFAMEVVKERERGTTNGIMHAFVEFPMGIGAALAGPFMAAGDWRTPYLIGGSVFALAFILYYLYFARLEGRRPAFEPAPAAGVAEPLP</sequence>
<feature type="transmembrane region" description="Helical" evidence="4">
    <location>
        <begin position="62"/>
        <end position="84"/>
    </location>
</feature>
<keyword evidence="2 4" id="KW-1133">Transmembrane helix</keyword>
<feature type="transmembrane region" description="Helical" evidence="4">
    <location>
        <begin position="104"/>
        <end position="127"/>
    </location>
</feature>
<dbReference type="AlphaFoldDB" id="A0A932GQ84"/>
<evidence type="ECO:0000313" key="7">
    <source>
        <dbReference type="Proteomes" id="UP000741360"/>
    </source>
</evidence>
<keyword evidence="1 4" id="KW-0812">Transmembrane</keyword>
<dbReference type="Proteomes" id="UP000741360">
    <property type="component" value="Unassembled WGS sequence"/>
</dbReference>
<feature type="non-terminal residue" evidence="6">
    <location>
        <position position="1"/>
    </location>
</feature>
<feature type="transmembrane region" description="Helical" evidence="4">
    <location>
        <begin position="26"/>
        <end position="50"/>
    </location>
</feature>
<gene>
    <name evidence="6" type="ORF">HYY65_07970</name>
</gene>
<evidence type="ECO:0000313" key="6">
    <source>
        <dbReference type="EMBL" id="MBI3014975.1"/>
    </source>
</evidence>
<dbReference type="SUPFAM" id="SSF103473">
    <property type="entry name" value="MFS general substrate transporter"/>
    <property type="match status" value="1"/>
</dbReference>
<dbReference type="GO" id="GO:0022857">
    <property type="term" value="F:transmembrane transporter activity"/>
    <property type="evidence" value="ECO:0007669"/>
    <property type="project" value="InterPro"/>
</dbReference>
<name>A0A932GQ84_UNCTE</name>
<feature type="transmembrane region" description="Helical" evidence="4">
    <location>
        <begin position="187"/>
        <end position="207"/>
    </location>
</feature>
<evidence type="ECO:0000256" key="1">
    <source>
        <dbReference type="ARBA" id="ARBA00022692"/>
    </source>
</evidence>
<dbReference type="Gene3D" id="1.20.1250.20">
    <property type="entry name" value="MFS general substrate transporter like domains"/>
    <property type="match status" value="1"/>
</dbReference>
<dbReference type="InterPro" id="IPR036259">
    <property type="entry name" value="MFS_trans_sf"/>
</dbReference>
<dbReference type="Pfam" id="PF07690">
    <property type="entry name" value="MFS_1"/>
    <property type="match status" value="1"/>
</dbReference>
<evidence type="ECO:0000256" key="4">
    <source>
        <dbReference type="SAM" id="Phobius"/>
    </source>
</evidence>
<evidence type="ECO:0000256" key="2">
    <source>
        <dbReference type="ARBA" id="ARBA00022989"/>
    </source>
</evidence>
<organism evidence="6 7">
    <name type="scientific">Tectimicrobiota bacterium</name>
    <dbReference type="NCBI Taxonomy" id="2528274"/>
    <lineage>
        <taxon>Bacteria</taxon>
        <taxon>Pseudomonadati</taxon>
        <taxon>Nitrospinota/Tectimicrobiota group</taxon>
        <taxon>Candidatus Tectimicrobiota</taxon>
    </lineage>
</organism>
<proteinExistence type="predicted"/>
<evidence type="ECO:0000256" key="3">
    <source>
        <dbReference type="ARBA" id="ARBA00023136"/>
    </source>
</evidence>
<comment type="caution">
    <text evidence="6">The sequence shown here is derived from an EMBL/GenBank/DDBJ whole genome shotgun (WGS) entry which is preliminary data.</text>
</comment>
<reference evidence="6" key="1">
    <citation type="submission" date="2020-07" db="EMBL/GenBank/DDBJ databases">
        <title>Huge and variable diversity of episymbiotic CPR bacteria and DPANN archaea in groundwater ecosystems.</title>
        <authorList>
            <person name="He C.Y."/>
            <person name="Keren R."/>
            <person name="Whittaker M."/>
            <person name="Farag I.F."/>
            <person name="Doudna J."/>
            <person name="Cate J.H.D."/>
            <person name="Banfield J.F."/>
        </authorList>
    </citation>
    <scope>NUCLEOTIDE SEQUENCE</scope>
    <source>
        <strain evidence="6">NC_groundwater_717_Ag_S-0.2um_59_8</strain>
    </source>
</reference>
<feature type="transmembrane region" description="Helical" evidence="4">
    <location>
        <begin position="160"/>
        <end position="181"/>
    </location>
</feature>
<dbReference type="InterPro" id="IPR011701">
    <property type="entry name" value="MFS"/>
</dbReference>
<dbReference type="PANTHER" id="PTHR23520">
    <property type="entry name" value="TRANSPORTER, PUTATIVE (AFU_ORTHOLOGUE AFUA_3G04000)-RELATED"/>
    <property type="match status" value="1"/>
</dbReference>
<dbReference type="PROSITE" id="PS50850">
    <property type="entry name" value="MFS"/>
    <property type="match status" value="1"/>
</dbReference>
<protein>
    <submittedName>
        <fullName evidence="6">MFS transporter</fullName>
    </submittedName>
</protein>
<accession>A0A932GQ84</accession>
<keyword evidence="3 4" id="KW-0472">Membrane</keyword>
<feature type="domain" description="Major facilitator superfamily (MFS) profile" evidence="5">
    <location>
        <begin position="25"/>
        <end position="230"/>
    </location>
</feature>
<dbReference type="InterPro" id="IPR020846">
    <property type="entry name" value="MFS_dom"/>
</dbReference>
<dbReference type="EMBL" id="JACPSX010000151">
    <property type="protein sequence ID" value="MBI3014975.1"/>
    <property type="molecule type" value="Genomic_DNA"/>
</dbReference>
<dbReference type="PANTHER" id="PTHR23520:SF5">
    <property type="entry name" value="TRANSPORTER, PUTATIVE (AFU_ORTHOLOGUE AFUA_3G04000)-RELATED"/>
    <property type="match status" value="1"/>
</dbReference>
<evidence type="ECO:0000259" key="5">
    <source>
        <dbReference type="PROSITE" id="PS50850"/>
    </source>
</evidence>